<protein>
    <submittedName>
        <fullName evidence="2">Uncharacterized protein</fullName>
    </submittedName>
</protein>
<name>A0ABT0SV55_9GAMM</name>
<dbReference type="RefSeq" id="WP_250083984.1">
    <property type="nucleotide sequence ID" value="NZ_JAMJPJ010000040.1"/>
</dbReference>
<organism evidence="2 3">
    <name type="scientific">Halomonas llamarensis</name>
    <dbReference type="NCBI Taxonomy" id="2945104"/>
    <lineage>
        <taxon>Bacteria</taxon>
        <taxon>Pseudomonadati</taxon>
        <taxon>Pseudomonadota</taxon>
        <taxon>Gammaproteobacteria</taxon>
        <taxon>Oceanospirillales</taxon>
        <taxon>Halomonadaceae</taxon>
        <taxon>Halomonas</taxon>
    </lineage>
</organism>
<reference evidence="2" key="1">
    <citation type="submission" date="2022-05" db="EMBL/GenBank/DDBJ databases">
        <title>Halomonas geminus sp. nov. and Halomonas llamarensis sp. nov. isolated from high-altitude salars of the Atacama Desert.</title>
        <authorList>
            <person name="Hintersatz C."/>
            <person name="Rojas L.A."/>
            <person name="Wei T.-S."/>
            <person name="Kutschke S."/>
            <person name="Lehmann F."/>
            <person name="Jain R."/>
            <person name="Pollmann K."/>
        </authorList>
    </citation>
    <scope>NUCLEOTIDE SEQUENCE</scope>
    <source>
        <strain evidence="2">ATCHA</strain>
    </source>
</reference>
<proteinExistence type="predicted"/>
<evidence type="ECO:0000313" key="3">
    <source>
        <dbReference type="Proteomes" id="UP001165308"/>
    </source>
</evidence>
<dbReference type="Proteomes" id="UP001165308">
    <property type="component" value="Unassembled WGS sequence"/>
</dbReference>
<comment type="caution">
    <text evidence="2">The sequence shown here is derived from an EMBL/GenBank/DDBJ whole genome shotgun (WGS) entry which is preliminary data.</text>
</comment>
<evidence type="ECO:0000313" key="2">
    <source>
        <dbReference type="EMBL" id="MCL7931651.1"/>
    </source>
</evidence>
<evidence type="ECO:0000313" key="1">
    <source>
        <dbReference type="EMBL" id="MCL7931486.1"/>
    </source>
</evidence>
<accession>A0ABT0SV55</accession>
<dbReference type="EMBL" id="JAMJPJ010000049">
    <property type="protein sequence ID" value="MCL7931651.1"/>
    <property type="molecule type" value="Genomic_DNA"/>
</dbReference>
<gene>
    <name evidence="1" type="ORF">M8006_16120</name>
    <name evidence="2" type="ORF">M8006_16975</name>
</gene>
<keyword evidence="3" id="KW-1185">Reference proteome</keyword>
<sequence length="62" mass="6738">MKISQVTVFIFQQGNGERHSQLGNFDIALVFHGRSSKGDLGLGCTAQSTAEGNARLFQRGRV</sequence>
<dbReference type="EMBL" id="JAMJPJ010000040">
    <property type="protein sequence ID" value="MCL7931486.1"/>
    <property type="molecule type" value="Genomic_DNA"/>
</dbReference>